<comment type="caution">
    <text evidence="1">The sequence shown here is derived from an EMBL/GenBank/DDBJ whole genome shotgun (WGS) entry which is preliminary data.</text>
</comment>
<evidence type="ECO:0000313" key="1">
    <source>
        <dbReference type="EMBL" id="THJ66271.1"/>
    </source>
</evidence>
<dbReference type="GO" id="GO:0016811">
    <property type="term" value="F:hydrolase activity, acting on carbon-nitrogen (but not peptide) bonds, in linear amides"/>
    <property type="evidence" value="ECO:0007669"/>
    <property type="project" value="InterPro"/>
</dbReference>
<keyword evidence="2" id="KW-1185">Reference proteome</keyword>
<dbReference type="Pfam" id="PF03069">
    <property type="entry name" value="FmdA_AmdA"/>
    <property type="match status" value="2"/>
</dbReference>
<dbReference type="Proteomes" id="UP000305233">
    <property type="component" value="Unassembled WGS sequence"/>
</dbReference>
<dbReference type="SUPFAM" id="SSF141130">
    <property type="entry name" value="Acetamidase/Formamidase-like"/>
    <property type="match status" value="1"/>
</dbReference>
<dbReference type="Gene3D" id="3.10.28.20">
    <property type="entry name" value="Acetamidase/Formamidase-like domains"/>
    <property type="match status" value="1"/>
</dbReference>
<dbReference type="InterPro" id="IPR004304">
    <property type="entry name" value="FmdA_AmdA"/>
</dbReference>
<dbReference type="RefSeq" id="WP_136454468.1">
    <property type="nucleotide sequence ID" value="NZ_SSWH01000007.1"/>
</dbReference>
<proteinExistence type="predicted"/>
<name>A0A4S5E467_9MICC</name>
<dbReference type="AlphaFoldDB" id="A0A4S5E467"/>
<organism evidence="1 2">
    <name type="scientific">Arthrobacter echini</name>
    <dbReference type="NCBI Taxonomy" id="1529066"/>
    <lineage>
        <taxon>Bacteria</taxon>
        <taxon>Bacillati</taxon>
        <taxon>Actinomycetota</taxon>
        <taxon>Actinomycetes</taxon>
        <taxon>Micrococcales</taxon>
        <taxon>Micrococcaceae</taxon>
        <taxon>Arthrobacter</taxon>
    </lineage>
</organism>
<evidence type="ECO:0000313" key="2">
    <source>
        <dbReference type="Proteomes" id="UP000305233"/>
    </source>
</evidence>
<dbReference type="EMBL" id="SSWH01000007">
    <property type="protein sequence ID" value="THJ66271.1"/>
    <property type="molecule type" value="Genomic_DNA"/>
</dbReference>
<dbReference type="PANTHER" id="PTHR31891">
    <property type="entry name" value="FORMAMIDASE C869.04-RELATED"/>
    <property type="match status" value="1"/>
</dbReference>
<dbReference type="OrthoDB" id="9785236at2"/>
<dbReference type="PANTHER" id="PTHR31891:SF1">
    <property type="entry name" value="FORMAMIDASE C869.04-RELATED"/>
    <property type="match status" value="1"/>
</dbReference>
<dbReference type="Gene3D" id="2.60.120.580">
    <property type="entry name" value="Acetamidase/Formamidase-like domains"/>
    <property type="match status" value="1"/>
</dbReference>
<sequence>MRTHQLPAEQSTAVQVLSRDTSPVLRVEPGDRVVVESLDAWGHLERQVAPGEPGSYRFPDRIGHALTGPIEVAGAEPGDTLAVHFESLEPYEWGWTVANRQDDAFLRGLGLDGAEPAWLLWDLDRRMGSGTNQFGHSVLLSPFLGVVGLPPAEPGEHSTTPPRTAGGGNIDCRELTAGSTLFLPVTVPGALLHLGDGHAAQGDGEVGGTAIECGMTTTFTVDLVQDAPLEVIHALTPTARITFGFDADLNRATSEALGAMLTWLQQLYGLERNTALALASSVVDLRITQIANRTWGVHAVLGLDAVLESGAINAG</sequence>
<reference evidence="1 2" key="1">
    <citation type="submission" date="2019-04" db="EMBL/GenBank/DDBJ databases">
        <authorList>
            <person name="Liu Q."/>
            <person name="Xin Y.-H."/>
        </authorList>
    </citation>
    <scope>NUCLEOTIDE SEQUENCE [LARGE SCALE GENOMIC DNA]</scope>
    <source>
        <strain evidence="1 2">AM23</strain>
    </source>
</reference>
<gene>
    <name evidence="1" type="ORF">E8P82_09775</name>
</gene>
<accession>A0A4S5E467</accession>
<protein>
    <submittedName>
        <fullName evidence="1">Acetamidase</fullName>
    </submittedName>
</protein>